<dbReference type="InterPro" id="IPR000195">
    <property type="entry name" value="Rab-GAP-TBC_dom"/>
</dbReference>
<dbReference type="PROSITE" id="PS50086">
    <property type="entry name" value="TBC_RABGAP"/>
    <property type="match status" value="1"/>
</dbReference>
<accession>A0A4U1EDR9</accession>
<feature type="region of interest" description="Disordered" evidence="3">
    <location>
        <begin position="71"/>
        <end position="97"/>
    </location>
</feature>
<organism evidence="5 6">
    <name type="scientific">Monodon monoceros</name>
    <name type="common">Narwhal</name>
    <name type="synonym">Ceratodon monodon</name>
    <dbReference type="NCBI Taxonomy" id="40151"/>
    <lineage>
        <taxon>Eukaryota</taxon>
        <taxon>Metazoa</taxon>
        <taxon>Chordata</taxon>
        <taxon>Craniata</taxon>
        <taxon>Vertebrata</taxon>
        <taxon>Euteleostomi</taxon>
        <taxon>Mammalia</taxon>
        <taxon>Eutheria</taxon>
        <taxon>Laurasiatheria</taxon>
        <taxon>Artiodactyla</taxon>
        <taxon>Whippomorpha</taxon>
        <taxon>Cetacea</taxon>
        <taxon>Odontoceti</taxon>
        <taxon>Monodontidae</taxon>
        <taxon>Monodon</taxon>
    </lineage>
</organism>
<feature type="region of interest" description="Disordered" evidence="3">
    <location>
        <begin position="1"/>
        <end position="52"/>
    </location>
</feature>
<dbReference type="Gene3D" id="1.10.472.80">
    <property type="entry name" value="Ypt/Rab-GAP domain of gyp1p, domain 3"/>
    <property type="match status" value="1"/>
</dbReference>
<dbReference type="Gene3D" id="1.10.10.750">
    <property type="entry name" value="Ypt/Rab-GAP domain of gyp1p, domain 1"/>
    <property type="match status" value="1"/>
</dbReference>
<feature type="region of interest" description="Disordered" evidence="3">
    <location>
        <begin position="798"/>
        <end position="826"/>
    </location>
</feature>
<sequence>ELGEGASVAELSEPGQLRSLPTMASPTLSPDSSSQEALSAPTCSPTSDSENLSPDELELLAKLEEQNRLLEADSKSMRSMNGSRRNSGSSLVSSSSASSNLSHLEEDTWILWGRIANEWEEWRRRKEKLLKELIRKGIPHHFRAIVWQLLCSATDMPVKNQYSELLKMSSPCEKLIRRDIARTYPEHEFFKGQDSLGQEVLFNVMKAYSLVDREMPEEEAFCVFVRLMQEYRLRELFKPSMAELGLCIYQFEYMLQEQLPDLNTHFRSQSFHTSMYASSWFLTLFLTTFPLPVATRVFDIFMYEGLEIVFRVGLALLQVNQMELMQLDMEGMSQYFQRVIPHQFDSCPDKLILKAYQVKYNPKKMKRLEKEYAAMKSKEMEEQIEIKRLRTENRLLKQRIETLEKGQVTRAQEAEENYVIKRELAVVRQQCSSAAQDLQKAQSTIRQLQEQQDNPRLTEDFVAHLETELEQSRLRETETLGALREMQDKVLDMEKRNSSLPDENNVARLQEELKALKVREGEAVASARELKLQLQELSDTWQAHLSRGGRWKESPRKLVLSELQDELMSVRLREAQALAEGRELRQRVVELETQDHIHRNLLNRVEAERAALQEKLQYLAAQNKGLQTQLSESRRKQAEAECKVLHPDTHRARAPVRPAAPLDRLFPRPQSKEEVMAVRLREADSMAAVAEMRQRIAELEIQREEGRIQGQLNHSDSSQYIRELKDQIEELKAEVRLLKGPPPFEDPLAFDGLGLARHLDEDSLPSSDEELLSVGVGAALQDALYPLSPRDARFFRRLERPAKDSEGSSDSDADELAAPYSQGLDN</sequence>
<feature type="compositionally biased region" description="Polar residues" evidence="3">
    <location>
        <begin position="22"/>
        <end position="52"/>
    </location>
</feature>
<dbReference type="InterPro" id="IPR050302">
    <property type="entry name" value="Rab_GAP_TBC_domain"/>
</dbReference>
<reference evidence="6" key="1">
    <citation type="journal article" date="2019" name="IScience">
        <title>Narwhal Genome Reveals Long-Term Low Genetic Diversity despite Current Large Abundance Size.</title>
        <authorList>
            <person name="Westbury M.V."/>
            <person name="Petersen B."/>
            <person name="Garde E."/>
            <person name="Heide-Jorgensen M.P."/>
            <person name="Lorenzen E.D."/>
        </authorList>
    </citation>
    <scope>NUCLEOTIDE SEQUENCE [LARGE SCALE GENOMIC DNA]</scope>
</reference>
<feature type="compositionally biased region" description="Low complexity" evidence="3">
    <location>
        <begin position="77"/>
        <end position="97"/>
    </location>
</feature>
<dbReference type="FunFam" id="1.10.472.80:FF:000002">
    <property type="entry name" value="Ecotropic viral integration site 5"/>
    <property type="match status" value="1"/>
</dbReference>
<dbReference type="PANTHER" id="PTHR47219:SF12">
    <property type="entry name" value="ECOTROPIC VIRAL INTEGRATION SITE 5 LIKE"/>
    <property type="match status" value="1"/>
</dbReference>
<proteinExistence type="predicted"/>
<evidence type="ECO:0000256" key="1">
    <source>
        <dbReference type="ARBA" id="ARBA00023054"/>
    </source>
</evidence>
<dbReference type="Proteomes" id="UP000308365">
    <property type="component" value="Unassembled WGS sequence"/>
</dbReference>
<dbReference type="Pfam" id="PF23436">
    <property type="entry name" value="RabGap-TBC_2"/>
    <property type="match status" value="1"/>
</dbReference>
<dbReference type="GO" id="GO:0031267">
    <property type="term" value="F:small GTPase binding"/>
    <property type="evidence" value="ECO:0007669"/>
    <property type="project" value="TreeGrafter"/>
</dbReference>
<dbReference type="PANTHER" id="PTHR47219">
    <property type="entry name" value="RAB GTPASE-ACTIVATING PROTEIN 1-LIKE"/>
    <property type="match status" value="1"/>
</dbReference>
<gene>
    <name evidence="5" type="ORF">EI555_021189</name>
</gene>
<feature type="domain" description="Rab-GAP TBC" evidence="4">
    <location>
        <begin position="137"/>
        <end position="305"/>
    </location>
</feature>
<dbReference type="InterPro" id="IPR035969">
    <property type="entry name" value="Rab-GAP_TBC_sf"/>
</dbReference>
<comment type="caution">
    <text evidence="5">The sequence shown here is derived from an EMBL/GenBank/DDBJ whole genome shotgun (WGS) entry which is preliminary data.</text>
</comment>
<name>A0A4U1EDR9_MONMO</name>
<dbReference type="Gene3D" id="1.10.8.270">
    <property type="entry name" value="putative rabgap domain of human tbc1 domain family member 14 like domains"/>
    <property type="match status" value="1"/>
</dbReference>
<dbReference type="FunFam" id="1.10.10.750:FF:000002">
    <property type="entry name" value="Ecotropic viral integration site 5"/>
    <property type="match status" value="1"/>
</dbReference>
<dbReference type="AlphaFoldDB" id="A0A4U1EDR9"/>
<dbReference type="SMART" id="SM00164">
    <property type="entry name" value="TBC"/>
    <property type="match status" value="1"/>
</dbReference>
<keyword evidence="1 2" id="KW-0175">Coiled coil</keyword>
<dbReference type="GO" id="GO:0005096">
    <property type="term" value="F:GTPase activator activity"/>
    <property type="evidence" value="ECO:0007669"/>
    <property type="project" value="TreeGrafter"/>
</dbReference>
<evidence type="ECO:0000313" key="6">
    <source>
        <dbReference type="Proteomes" id="UP000308365"/>
    </source>
</evidence>
<feature type="coiled-coil region" evidence="2">
    <location>
        <begin position="365"/>
        <end position="406"/>
    </location>
</feature>
<feature type="non-terminal residue" evidence="5">
    <location>
        <position position="1"/>
    </location>
</feature>
<dbReference type="EMBL" id="RWIC01001976">
    <property type="protein sequence ID" value="TKC34244.1"/>
    <property type="molecule type" value="Genomic_DNA"/>
</dbReference>
<evidence type="ECO:0000259" key="4">
    <source>
        <dbReference type="PROSITE" id="PS50086"/>
    </source>
</evidence>
<protein>
    <recommendedName>
        <fullName evidence="4">Rab-GAP TBC domain-containing protein</fullName>
    </recommendedName>
</protein>
<evidence type="ECO:0000313" key="5">
    <source>
        <dbReference type="EMBL" id="TKC34244.1"/>
    </source>
</evidence>
<feature type="coiled-coil region" evidence="2">
    <location>
        <begin position="689"/>
        <end position="741"/>
    </location>
</feature>
<feature type="coiled-coil region" evidence="2">
    <location>
        <begin position="560"/>
        <end position="643"/>
    </location>
</feature>
<evidence type="ECO:0000256" key="2">
    <source>
        <dbReference type="SAM" id="Coils"/>
    </source>
</evidence>
<evidence type="ECO:0000256" key="3">
    <source>
        <dbReference type="SAM" id="MobiDB-lite"/>
    </source>
</evidence>
<dbReference type="SUPFAM" id="SSF47923">
    <property type="entry name" value="Ypt/Rab-GAP domain of gyp1p"/>
    <property type="match status" value="2"/>
</dbReference>